<feature type="compositionally biased region" description="Polar residues" evidence="1">
    <location>
        <begin position="49"/>
        <end position="65"/>
    </location>
</feature>
<dbReference type="OrthoDB" id="3071225at2759"/>
<dbReference type="InterPro" id="IPR016024">
    <property type="entry name" value="ARM-type_fold"/>
</dbReference>
<proteinExistence type="predicted"/>
<dbReference type="Proteomes" id="UP000230002">
    <property type="component" value="Unassembled WGS sequence"/>
</dbReference>
<gene>
    <name evidence="2" type="ORF">GSI_02946</name>
</gene>
<keyword evidence="3" id="KW-1185">Reference proteome</keyword>
<feature type="region of interest" description="Disordered" evidence="1">
    <location>
        <begin position="1"/>
        <end position="78"/>
    </location>
</feature>
<dbReference type="AlphaFoldDB" id="A0A2G8SN04"/>
<evidence type="ECO:0000313" key="2">
    <source>
        <dbReference type="EMBL" id="PIL35157.1"/>
    </source>
</evidence>
<dbReference type="SUPFAM" id="SSF48371">
    <property type="entry name" value="ARM repeat"/>
    <property type="match status" value="1"/>
</dbReference>
<evidence type="ECO:0000313" key="3">
    <source>
        <dbReference type="Proteomes" id="UP000230002"/>
    </source>
</evidence>
<evidence type="ECO:0000256" key="1">
    <source>
        <dbReference type="SAM" id="MobiDB-lite"/>
    </source>
</evidence>
<name>A0A2G8SN04_9APHY</name>
<protein>
    <submittedName>
        <fullName evidence="2">Uncharacterized protein</fullName>
    </submittedName>
</protein>
<dbReference type="EMBL" id="AYKW01000004">
    <property type="protein sequence ID" value="PIL35157.1"/>
    <property type="molecule type" value="Genomic_DNA"/>
</dbReference>
<dbReference type="Gene3D" id="1.25.40.180">
    <property type="match status" value="1"/>
</dbReference>
<accession>A0A2G8SN04</accession>
<reference evidence="2 3" key="1">
    <citation type="journal article" date="2015" name="Sci. Rep.">
        <title>Chromosome-level genome map provides insights into diverse defense mechanisms in the medicinal fungus Ganoderma sinense.</title>
        <authorList>
            <person name="Zhu Y."/>
            <person name="Xu J."/>
            <person name="Sun C."/>
            <person name="Zhou S."/>
            <person name="Xu H."/>
            <person name="Nelson D.R."/>
            <person name="Qian J."/>
            <person name="Song J."/>
            <person name="Luo H."/>
            <person name="Xiang L."/>
            <person name="Li Y."/>
            <person name="Xu Z."/>
            <person name="Ji A."/>
            <person name="Wang L."/>
            <person name="Lu S."/>
            <person name="Hayward A."/>
            <person name="Sun W."/>
            <person name="Li X."/>
            <person name="Schwartz D.C."/>
            <person name="Wang Y."/>
            <person name="Chen S."/>
        </authorList>
    </citation>
    <scope>NUCLEOTIDE SEQUENCE [LARGE SCALE GENOMIC DNA]</scope>
    <source>
        <strain evidence="2 3">ZZ0214-1</strain>
    </source>
</reference>
<comment type="caution">
    <text evidence="2">The sequence shown here is derived from an EMBL/GenBank/DDBJ whole genome shotgun (WGS) entry which is preliminary data.</text>
</comment>
<sequence length="405" mass="43878">MYPGNPYANFAAPQPQYPLQLGETSKAAQGAQPLPPPPGLPTPPFRGVTSATPLSEFTSSGSDASFSDGCPTPSPTKSWVQARAEQGRAAHIARVEAATARPNPYAAPSPAPLARPPWAGVGLGVRMHHGWERPFRNGSVTTDVQVRRVHARTIVDMGQWRDETGEVRALAGLFVERALEGYVKGFMSVAPFARELQDVFRQRHEMLAASFGEQLKQCVWEEFEAWWRPGKPTALISPTCQGRGQALAAGLGIAAFVGDLFNNNMLDAGCITECLQVLVGNMVVTEQIRAVDTILKHCDARLRIAESPALETLLWAFRTNLVRVNTSVVGMYQLSDKKALSKAIEAEFKRLGAAAAKDNQDLDGNGDDTPRQQAYPTLVPTAIWQPAPNTTPVLAYSTPVQHPHA</sequence>
<organism evidence="2 3">
    <name type="scientific">Ganoderma sinense ZZ0214-1</name>
    <dbReference type="NCBI Taxonomy" id="1077348"/>
    <lineage>
        <taxon>Eukaryota</taxon>
        <taxon>Fungi</taxon>
        <taxon>Dikarya</taxon>
        <taxon>Basidiomycota</taxon>
        <taxon>Agaricomycotina</taxon>
        <taxon>Agaricomycetes</taxon>
        <taxon>Polyporales</taxon>
        <taxon>Polyporaceae</taxon>
        <taxon>Ganoderma</taxon>
    </lineage>
</organism>
<feature type="compositionally biased region" description="Pro residues" evidence="1">
    <location>
        <begin position="33"/>
        <end position="44"/>
    </location>
</feature>